<dbReference type="Pfam" id="PF00072">
    <property type="entry name" value="Response_reg"/>
    <property type="match status" value="1"/>
</dbReference>
<evidence type="ECO:0000313" key="18">
    <source>
        <dbReference type="EMBL" id="TWI88714.1"/>
    </source>
</evidence>
<dbReference type="SMART" id="SM00448">
    <property type="entry name" value="REC"/>
    <property type="match status" value="1"/>
</dbReference>
<evidence type="ECO:0000256" key="3">
    <source>
        <dbReference type="ARBA" id="ARBA00022553"/>
    </source>
</evidence>
<dbReference type="Pfam" id="PF00512">
    <property type="entry name" value="HisKA"/>
    <property type="match status" value="1"/>
</dbReference>
<dbReference type="Gene3D" id="3.40.50.2300">
    <property type="match status" value="1"/>
</dbReference>
<keyword evidence="3 11" id="KW-0597">Phosphoprotein</keyword>
<dbReference type="InterPro" id="IPR005467">
    <property type="entry name" value="His_kinase_dom"/>
</dbReference>
<reference evidence="18 19" key="1">
    <citation type="journal article" date="2013" name="Stand. Genomic Sci.">
        <title>Genomic Encyclopedia of Type Strains, Phase I: The one thousand microbial genomes (KMG-I) project.</title>
        <authorList>
            <person name="Kyrpides N.C."/>
            <person name="Woyke T."/>
            <person name="Eisen J.A."/>
            <person name="Garrity G."/>
            <person name="Lilburn T.G."/>
            <person name="Beck B.J."/>
            <person name="Whitman W.B."/>
            <person name="Hugenholtz P."/>
            <person name="Klenk H.P."/>
        </authorList>
    </citation>
    <scope>NUCLEOTIDE SEQUENCE [LARGE SCALE GENOMIC DNA]</scope>
    <source>
        <strain evidence="18 19">DSM 13484</strain>
    </source>
</reference>
<evidence type="ECO:0000259" key="16">
    <source>
        <dbReference type="PROSITE" id="PS50109"/>
    </source>
</evidence>
<dbReference type="FunFam" id="2.60.40.10:FF:000791">
    <property type="entry name" value="Two-component system sensor histidine kinase/response regulator"/>
    <property type="match status" value="1"/>
</dbReference>
<gene>
    <name evidence="18" type="ORF">LX66_2800</name>
</gene>
<keyword evidence="13" id="KW-0812">Transmembrane</keyword>
<evidence type="ECO:0000256" key="2">
    <source>
        <dbReference type="ARBA" id="ARBA00012438"/>
    </source>
</evidence>
<feature type="modified residue" description="4-aspartylphosphate" evidence="11">
    <location>
        <position position="1171"/>
    </location>
</feature>
<dbReference type="CDD" id="cd17574">
    <property type="entry name" value="REC_OmpR"/>
    <property type="match status" value="1"/>
</dbReference>
<evidence type="ECO:0000256" key="10">
    <source>
        <dbReference type="ARBA" id="ARBA00023163"/>
    </source>
</evidence>
<accession>A0A562T636</accession>
<dbReference type="SUPFAM" id="SSF63829">
    <property type="entry name" value="Calcium-dependent phosphotriesterase"/>
    <property type="match status" value="3"/>
</dbReference>
<dbReference type="GO" id="GO:0043565">
    <property type="term" value="F:sequence-specific DNA binding"/>
    <property type="evidence" value="ECO:0007669"/>
    <property type="project" value="InterPro"/>
</dbReference>
<dbReference type="GO" id="GO:0000155">
    <property type="term" value="F:phosphorelay sensor kinase activity"/>
    <property type="evidence" value="ECO:0007669"/>
    <property type="project" value="InterPro"/>
</dbReference>
<dbReference type="SUPFAM" id="SSF52172">
    <property type="entry name" value="CheY-like"/>
    <property type="match status" value="1"/>
</dbReference>
<dbReference type="InterPro" id="IPR009057">
    <property type="entry name" value="Homeodomain-like_sf"/>
</dbReference>
<keyword evidence="5" id="KW-0547">Nucleotide-binding</keyword>
<dbReference type="PANTHER" id="PTHR43547:SF2">
    <property type="entry name" value="HYBRID SIGNAL TRANSDUCTION HISTIDINE KINASE C"/>
    <property type="match status" value="1"/>
</dbReference>
<evidence type="ECO:0000259" key="17">
    <source>
        <dbReference type="PROSITE" id="PS50110"/>
    </source>
</evidence>
<dbReference type="OrthoDB" id="1489484at2"/>
<dbReference type="Pfam" id="PF02518">
    <property type="entry name" value="HATPase_c"/>
    <property type="match status" value="1"/>
</dbReference>
<dbReference type="Gene3D" id="1.10.10.60">
    <property type="entry name" value="Homeodomain-like"/>
    <property type="match status" value="1"/>
</dbReference>
<dbReference type="InterPro" id="IPR011110">
    <property type="entry name" value="Reg_prop"/>
</dbReference>
<feature type="signal peptide" evidence="14">
    <location>
        <begin position="1"/>
        <end position="19"/>
    </location>
</feature>
<protein>
    <recommendedName>
        <fullName evidence="2">histidine kinase</fullName>
        <ecNumber evidence="2">2.7.13.3</ecNumber>
    </recommendedName>
</protein>
<dbReference type="CDD" id="cd16922">
    <property type="entry name" value="HATPase_EvgS-ArcB-TorS-like"/>
    <property type="match status" value="1"/>
</dbReference>
<dbReference type="RefSeq" id="WP_145714467.1">
    <property type="nucleotide sequence ID" value="NZ_BAAAFY010000001.1"/>
</dbReference>
<keyword evidence="9" id="KW-0805">Transcription regulation</keyword>
<dbReference type="FunFam" id="1.10.287.130:FF:000045">
    <property type="entry name" value="Two-component system sensor histidine kinase/response regulator"/>
    <property type="match status" value="1"/>
</dbReference>
<dbReference type="CDD" id="cd00082">
    <property type="entry name" value="HisKA"/>
    <property type="match status" value="1"/>
</dbReference>
<feature type="chain" id="PRO_5021958160" description="histidine kinase" evidence="14">
    <location>
        <begin position="20"/>
        <end position="1371"/>
    </location>
</feature>
<keyword evidence="8" id="KW-0902">Two-component regulatory system</keyword>
<evidence type="ECO:0000256" key="13">
    <source>
        <dbReference type="SAM" id="Phobius"/>
    </source>
</evidence>
<dbReference type="InterPro" id="IPR004358">
    <property type="entry name" value="Sig_transdc_His_kin-like_C"/>
</dbReference>
<dbReference type="PROSITE" id="PS50110">
    <property type="entry name" value="RESPONSE_REGULATORY"/>
    <property type="match status" value="1"/>
</dbReference>
<dbReference type="SMART" id="SM00387">
    <property type="entry name" value="HATPase_c"/>
    <property type="match status" value="1"/>
</dbReference>
<dbReference type="SMART" id="SM00342">
    <property type="entry name" value="HTH_ARAC"/>
    <property type="match status" value="1"/>
</dbReference>
<evidence type="ECO:0000256" key="6">
    <source>
        <dbReference type="ARBA" id="ARBA00022777"/>
    </source>
</evidence>
<evidence type="ECO:0000256" key="4">
    <source>
        <dbReference type="ARBA" id="ARBA00022679"/>
    </source>
</evidence>
<evidence type="ECO:0000313" key="19">
    <source>
        <dbReference type="Proteomes" id="UP000316778"/>
    </source>
</evidence>
<evidence type="ECO:0000256" key="7">
    <source>
        <dbReference type="ARBA" id="ARBA00022840"/>
    </source>
</evidence>
<dbReference type="Proteomes" id="UP000316778">
    <property type="component" value="Unassembled WGS sequence"/>
</dbReference>
<feature type="region of interest" description="Disordered" evidence="12">
    <location>
        <begin position="1098"/>
        <end position="1118"/>
    </location>
</feature>
<keyword evidence="7" id="KW-0067">ATP-binding</keyword>
<dbReference type="Pfam" id="PF07494">
    <property type="entry name" value="Reg_prop"/>
    <property type="match status" value="8"/>
</dbReference>
<dbReference type="InterPro" id="IPR036097">
    <property type="entry name" value="HisK_dim/P_sf"/>
</dbReference>
<keyword evidence="13" id="KW-0472">Membrane</keyword>
<dbReference type="FunFam" id="3.30.565.10:FF:000037">
    <property type="entry name" value="Hybrid sensor histidine kinase/response regulator"/>
    <property type="match status" value="1"/>
</dbReference>
<proteinExistence type="predicted"/>
<feature type="domain" description="Response regulatory" evidence="17">
    <location>
        <begin position="1123"/>
        <end position="1238"/>
    </location>
</feature>
<dbReference type="InterPro" id="IPR013783">
    <property type="entry name" value="Ig-like_fold"/>
</dbReference>
<dbReference type="InterPro" id="IPR018060">
    <property type="entry name" value="HTH_AraC"/>
</dbReference>
<dbReference type="InterPro" id="IPR003661">
    <property type="entry name" value="HisK_dim/P_dom"/>
</dbReference>
<feature type="domain" description="Histidine kinase" evidence="16">
    <location>
        <begin position="867"/>
        <end position="1085"/>
    </location>
</feature>
<keyword evidence="6 18" id="KW-0418">Kinase</keyword>
<keyword evidence="19" id="KW-1185">Reference proteome</keyword>
<comment type="caution">
    <text evidence="18">The sequence shown here is derived from an EMBL/GenBank/DDBJ whole genome shotgun (WGS) entry which is preliminary data.</text>
</comment>
<dbReference type="GO" id="GO:0005524">
    <property type="term" value="F:ATP binding"/>
    <property type="evidence" value="ECO:0007669"/>
    <property type="project" value="UniProtKB-KW"/>
</dbReference>
<comment type="catalytic activity">
    <reaction evidence="1">
        <text>ATP + protein L-histidine = ADP + protein N-phospho-L-histidine.</text>
        <dbReference type="EC" id="2.7.13.3"/>
    </reaction>
</comment>
<dbReference type="InterPro" id="IPR011123">
    <property type="entry name" value="Y_Y_Y"/>
</dbReference>
<dbReference type="GO" id="GO:0003700">
    <property type="term" value="F:DNA-binding transcription factor activity"/>
    <property type="evidence" value="ECO:0007669"/>
    <property type="project" value="InterPro"/>
</dbReference>
<evidence type="ECO:0000259" key="15">
    <source>
        <dbReference type="PROSITE" id="PS01124"/>
    </source>
</evidence>
<dbReference type="InterPro" id="IPR003594">
    <property type="entry name" value="HATPase_dom"/>
</dbReference>
<dbReference type="Gene3D" id="1.10.287.130">
    <property type="match status" value="1"/>
</dbReference>
<keyword evidence="14" id="KW-0732">Signal</keyword>
<feature type="domain" description="HTH araC/xylS-type" evidence="15">
    <location>
        <begin position="1270"/>
        <end position="1369"/>
    </location>
</feature>
<dbReference type="EMBL" id="VLLG01000003">
    <property type="protein sequence ID" value="TWI88714.1"/>
    <property type="molecule type" value="Genomic_DNA"/>
</dbReference>
<evidence type="ECO:0000256" key="1">
    <source>
        <dbReference type="ARBA" id="ARBA00000085"/>
    </source>
</evidence>
<dbReference type="PRINTS" id="PR00344">
    <property type="entry name" value="BCTRLSENSOR"/>
</dbReference>
<dbReference type="InterPro" id="IPR011006">
    <property type="entry name" value="CheY-like_superfamily"/>
</dbReference>
<keyword evidence="4" id="KW-0808">Transferase</keyword>
<evidence type="ECO:0000256" key="12">
    <source>
        <dbReference type="SAM" id="MobiDB-lite"/>
    </source>
</evidence>
<organism evidence="18 19">
    <name type="scientific">Chitinophaga japonensis</name>
    <name type="common">Flexibacter japonensis</name>
    <dbReference type="NCBI Taxonomy" id="104662"/>
    <lineage>
        <taxon>Bacteria</taxon>
        <taxon>Pseudomonadati</taxon>
        <taxon>Bacteroidota</taxon>
        <taxon>Chitinophagia</taxon>
        <taxon>Chitinophagales</taxon>
        <taxon>Chitinophagaceae</taxon>
        <taxon>Chitinophaga</taxon>
    </lineage>
</organism>
<evidence type="ECO:0000256" key="11">
    <source>
        <dbReference type="PROSITE-ProRule" id="PRU00169"/>
    </source>
</evidence>
<evidence type="ECO:0000256" key="9">
    <source>
        <dbReference type="ARBA" id="ARBA00023015"/>
    </source>
</evidence>
<evidence type="ECO:0000256" key="8">
    <source>
        <dbReference type="ARBA" id="ARBA00023012"/>
    </source>
</evidence>
<feature type="transmembrane region" description="Helical" evidence="13">
    <location>
        <begin position="814"/>
        <end position="834"/>
    </location>
</feature>
<dbReference type="InterPro" id="IPR036890">
    <property type="entry name" value="HATPase_C_sf"/>
</dbReference>
<dbReference type="SUPFAM" id="SSF55874">
    <property type="entry name" value="ATPase domain of HSP90 chaperone/DNA topoisomerase II/histidine kinase"/>
    <property type="match status" value="1"/>
</dbReference>
<dbReference type="Gene3D" id="3.30.565.10">
    <property type="entry name" value="Histidine kinase-like ATPase, C-terminal domain"/>
    <property type="match status" value="1"/>
</dbReference>
<name>A0A562T636_CHIJA</name>
<dbReference type="EC" id="2.7.13.3" evidence="2"/>
<dbReference type="PANTHER" id="PTHR43547">
    <property type="entry name" value="TWO-COMPONENT HISTIDINE KINASE"/>
    <property type="match status" value="1"/>
</dbReference>
<dbReference type="InterPro" id="IPR015943">
    <property type="entry name" value="WD40/YVTN_repeat-like_dom_sf"/>
</dbReference>
<dbReference type="Pfam" id="PF07495">
    <property type="entry name" value="Y_Y_Y"/>
    <property type="match status" value="1"/>
</dbReference>
<evidence type="ECO:0000256" key="5">
    <source>
        <dbReference type="ARBA" id="ARBA00022741"/>
    </source>
</evidence>
<dbReference type="PROSITE" id="PS01124">
    <property type="entry name" value="HTH_ARAC_FAMILY_2"/>
    <property type="match status" value="1"/>
</dbReference>
<dbReference type="PROSITE" id="PS50109">
    <property type="entry name" value="HIS_KIN"/>
    <property type="match status" value="1"/>
</dbReference>
<keyword evidence="10" id="KW-0804">Transcription</keyword>
<dbReference type="Gene3D" id="2.60.40.10">
    <property type="entry name" value="Immunoglobulins"/>
    <property type="match status" value="1"/>
</dbReference>
<dbReference type="SMART" id="SM00388">
    <property type="entry name" value="HisKA"/>
    <property type="match status" value="1"/>
</dbReference>
<dbReference type="SUPFAM" id="SSF46689">
    <property type="entry name" value="Homeodomain-like"/>
    <property type="match status" value="1"/>
</dbReference>
<evidence type="ECO:0000256" key="14">
    <source>
        <dbReference type="SAM" id="SignalP"/>
    </source>
</evidence>
<dbReference type="InterPro" id="IPR001789">
    <property type="entry name" value="Sig_transdc_resp-reg_receiver"/>
</dbReference>
<dbReference type="Gene3D" id="2.130.10.10">
    <property type="entry name" value="YVTN repeat-like/Quinoprotein amine dehydrogenase"/>
    <property type="match status" value="2"/>
</dbReference>
<keyword evidence="13" id="KW-1133">Transmembrane helix</keyword>
<sequence>MKSAILSTLLLLHCFLNSAAQPAPYQFSRLDIRNGLSNNRVNCIFQDRKGFLWFGTAAGLNRYDGFTFKVFSAIKGDTTSLAGNSVQNIFELPGGKLWISSLNSVSVYDPVTETFNRNYRQYLSSLKIPAINILSIRKDKRQRFLFLSGQSTLYEYDHATKATRQLPVYHPAGYTQDAGITGMAVDAANCIWLVHKSGFIQQLDSTHRRTVFSTAALQNANAGELLPYELFIDSDNDLWINAGKTKPKGLFCYSPATGRLLHFKKNGAYPLNADMITGGIAEDPYKKIWVGTDHGGINVIDKKDLSVHYLLHAEEDERSLSLNSIYALFRDNREVMWVGTYKTGINYFNGHRSSFPLYRHHIGNRHSLPFEDVNRFLEDDKGNIWLGTNGGGLVYFDRVANRFTTYRHDPADPNSLSADVIVSLCMDHEQQLWIGTYLGGLDCFDGKKFIHYRHDPDNSSSLADESVWEIYEDSRHNLWIGTLAAGLDRFDREKGIFYHFSPDAPLSVHGERIDAIMEDREGNIWVGTDNGIDVLEKRSGRFINYSYTDNDGGSFSNSNINYILQDSRGLVWIGSNEGLHLFDKEKNSFHVFKKNDGLPDNNVLTIVEDNDHHLWMSTPNGLSKMEVAQAAGDEPLRYSFVNFDESGGLQGRDFNPNAALKLRSGELLFGGPHGFNLFHPNNIRQRQQAPRVILTGLQVFNQPLAAGEQLHGRVVLQKAMPETDAITLRYNENVFSIDFAALDYAFAAKERYAYKLEGFNNVWLTADGHQRKATFTNLDPGRYTFRVRVANGLTPYPETRLQITILPSWWRTPLAYAIYFLLIIAALLFARQLIIQRAKMRFLILHQQREARRMHELDMMKIRFFTNVSHEFRTPLALIMAPVEKMMKAVQDTDQKKHLQLVHRNAKRLLNLVNQLLDFRKLETEEIYLQPTEDDIINFTRHTVGSFSDIAEKKQVQLSFSATVDSFITSFDRVKLERILFNLLSNAFKFTPEHGSISVTVTDSPDHIAIAVADTGIGIPAEKKERIFERFFQYTDNVPGGMAAQGSGIGLAITREFVRLHGGSIAVESEPGKGSCFTVYLPLSPAAAPRRVPALNGHHTEAAPVNGHTASTEKREQDGKRSTILLIDDNEDFRFYLKDNLRAHFNIVEAGNGKEGWQRTLGQHPDLVVSDIMMPEMNGIELCRKIRSDERTAGIPVILLTARSAEEIQLEGFSTGASDFITKPFNFEILLSRISNLLAQQENMIRTYRRQVEVVPGNVTVVTEDETLITRASEVIQQNLDNPDFSVEHLSKALLVSRAALYKKITAITGQTPVELIRSIRIRHAAQLLEKSRMTVSEIAYAVGFNNTKYFVKYFKEAYYMLPTEYRASRK</sequence>
<dbReference type="Pfam" id="PF12833">
    <property type="entry name" value="HTH_18"/>
    <property type="match status" value="1"/>
</dbReference>
<dbReference type="SUPFAM" id="SSF47384">
    <property type="entry name" value="Homodimeric domain of signal transducing histidine kinase"/>
    <property type="match status" value="1"/>
</dbReference>